<comment type="caution">
    <text evidence="4">The sequence shown here is derived from an EMBL/GenBank/DDBJ whole genome shotgun (WGS) entry which is preliminary data.</text>
</comment>
<dbReference type="AlphaFoldDB" id="A0A9N9AL23"/>
<accession>A0A9N9AL23</accession>
<organism evidence="4 5">
    <name type="scientific">Dentiscutata erythropus</name>
    <dbReference type="NCBI Taxonomy" id="1348616"/>
    <lineage>
        <taxon>Eukaryota</taxon>
        <taxon>Fungi</taxon>
        <taxon>Fungi incertae sedis</taxon>
        <taxon>Mucoromycota</taxon>
        <taxon>Glomeromycotina</taxon>
        <taxon>Glomeromycetes</taxon>
        <taxon>Diversisporales</taxon>
        <taxon>Gigasporaceae</taxon>
        <taxon>Dentiscutata</taxon>
    </lineage>
</organism>
<dbReference type="EMBL" id="CAJVPY010001677">
    <property type="protein sequence ID" value="CAG8531851.1"/>
    <property type="molecule type" value="Genomic_DNA"/>
</dbReference>
<dbReference type="PROSITE" id="PS50052">
    <property type="entry name" value="GUANYLATE_KINASE_2"/>
    <property type="match status" value="1"/>
</dbReference>
<evidence type="ECO:0000313" key="5">
    <source>
        <dbReference type="Proteomes" id="UP000789405"/>
    </source>
</evidence>
<protein>
    <submittedName>
        <fullName evidence="4">27220_t:CDS:1</fullName>
    </submittedName>
</protein>
<dbReference type="Proteomes" id="UP000789405">
    <property type="component" value="Unassembled WGS sequence"/>
</dbReference>
<keyword evidence="1" id="KW-0547">Nucleotide-binding</keyword>
<feature type="domain" description="Guanylate kinase-like" evidence="3">
    <location>
        <begin position="7"/>
        <end position="237"/>
    </location>
</feature>
<dbReference type="PANTHER" id="PTHR10903:SF184">
    <property type="entry name" value="GTP-BINDING PROTEIN A"/>
    <property type="match status" value="1"/>
</dbReference>
<proteinExistence type="predicted"/>
<name>A0A9N9AL23_9GLOM</name>
<dbReference type="InterPro" id="IPR027417">
    <property type="entry name" value="P-loop_NTPase"/>
</dbReference>
<dbReference type="InterPro" id="IPR008144">
    <property type="entry name" value="Guanylate_kin-like_dom"/>
</dbReference>
<sequence>MQIRAEIRNILLIGSAGKGKSTLANVLAGTDEFEESTNRIHGTTESKSEEFEYEGMNYRVIDTVGIGDSTMSKGEILSKLEDKADIISEGLNQILFVTNGRFTREEIEAFNLLRKAIFDDHVTDYTTIICTNFPDFEDHEACERDRKIFREETEKFSKKLARTVIIYVDNPPARGRYQSFSKESREESRKKLFTHLNTCQEIYRPELLAKFSKMIDEFNTIMSDTKEAINNIETHLNNSINYLREIIFGREKIIEIIVKCKEEVKGQMKQRSVINTVGNSLVLGGKVFVISGIWFPPGLVAGAIIAVIGSTVGAVSDSNAIVKEKEAYEIFEKYFSDDKENGKTLENSLMNLKEAVEKFKEIHSRFENSEYKEQNIDGKKIEIIKDVSKKILGEEINTDVRLEVDEKIQRSTGKKTLRAAAEFFGKLMLPPLPPYFIYRDHKEIENRTSLQDMEKAIKNWIGELIALKEKELLLSTEYEKTSWCKEYCKLLSET</sequence>
<evidence type="ECO:0000259" key="3">
    <source>
        <dbReference type="PROSITE" id="PS50052"/>
    </source>
</evidence>
<gene>
    <name evidence="4" type="ORF">DERYTH_LOCUS4382</name>
</gene>
<dbReference type="Gene3D" id="3.40.50.300">
    <property type="entry name" value="P-loop containing nucleotide triphosphate hydrolases"/>
    <property type="match status" value="1"/>
</dbReference>
<keyword evidence="5" id="KW-1185">Reference proteome</keyword>
<keyword evidence="2" id="KW-0342">GTP-binding</keyword>
<evidence type="ECO:0000256" key="2">
    <source>
        <dbReference type="ARBA" id="ARBA00023134"/>
    </source>
</evidence>
<dbReference type="InterPro" id="IPR006703">
    <property type="entry name" value="G_AIG1"/>
</dbReference>
<evidence type="ECO:0000313" key="4">
    <source>
        <dbReference type="EMBL" id="CAG8531851.1"/>
    </source>
</evidence>
<dbReference type="PANTHER" id="PTHR10903">
    <property type="entry name" value="GTPASE, IMAP FAMILY MEMBER-RELATED"/>
    <property type="match status" value="1"/>
</dbReference>
<reference evidence="4" key="1">
    <citation type="submission" date="2021-06" db="EMBL/GenBank/DDBJ databases">
        <authorList>
            <person name="Kallberg Y."/>
            <person name="Tangrot J."/>
            <person name="Rosling A."/>
        </authorList>
    </citation>
    <scope>NUCLEOTIDE SEQUENCE</scope>
    <source>
        <strain evidence="4">MA453B</strain>
    </source>
</reference>
<dbReference type="GO" id="GO:0005525">
    <property type="term" value="F:GTP binding"/>
    <property type="evidence" value="ECO:0007669"/>
    <property type="project" value="UniProtKB-KW"/>
</dbReference>
<dbReference type="InterPro" id="IPR045058">
    <property type="entry name" value="GIMA/IAN/Toc"/>
</dbReference>
<evidence type="ECO:0000256" key="1">
    <source>
        <dbReference type="ARBA" id="ARBA00022741"/>
    </source>
</evidence>
<dbReference type="Pfam" id="PF04548">
    <property type="entry name" value="AIG1"/>
    <property type="match status" value="1"/>
</dbReference>
<dbReference type="OrthoDB" id="8954335at2759"/>
<dbReference type="SUPFAM" id="SSF52540">
    <property type="entry name" value="P-loop containing nucleoside triphosphate hydrolases"/>
    <property type="match status" value="1"/>
</dbReference>